<comment type="caution">
    <text evidence="7">The sequence shown here is derived from an EMBL/GenBank/DDBJ whole genome shotgun (WGS) entry which is preliminary data.</text>
</comment>
<evidence type="ECO:0000256" key="2">
    <source>
        <dbReference type="ARBA" id="ARBA00022617"/>
    </source>
</evidence>
<keyword evidence="1" id="KW-0813">Transport</keyword>
<dbReference type="GO" id="GO:0020037">
    <property type="term" value="F:heme binding"/>
    <property type="evidence" value="ECO:0007669"/>
    <property type="project" value="InterPro"/>
</dbReference>
<dbReference type="Proteomes" id="UP000461162">
    <property type="component" value="Unassembled WGS sequence"/>
</dbReference>
<evidence type="ECO:0000313" key="8">
    <source>
        <dbReference type="Proteomes" id="UP000461162"/>
    </source>
</evidence>
<reference evidence="7 8" key="1">
    <citation type="submission" date="2019-11" db="EMBL/GenBank/DDBJ databases">
        <title>Pseudodesulfovibrio alkaliphilus, sp. nov., an alkaliphilic sulfate-reducing bacteria from mud volcano of Taman peninsula, Russia.</title>
        <authorList>
            <person name="Frolova A."/>
            <person name="Merkel A.Y."/>
            <person name="Slobodkin A.I."/>
        </authorList>
    </citation>
    <scope>NUCLEOTIDE SEQUENCE [LARGE SCALE GENOMIC DNA]</scope>
    <source>
        <strain evidence="7 8">F-1</strain>
    </source>
</reference>
<keyword evidence="4" id="KW-0249">Electron transport</keyword>
<keyword evidence="8" id="KW-1185">Reference proteome</keyword>
<dbReference type="GO" id="GO:0046872">
    <property type="term" value="F:metal ion binding"/>
    <property type="evidence" value="ECO:0007669"/>
    <property type="project" value="UniProtKB-KW"/>
</dbReference>
<name>A0A7K1KLT9_9BACT</name>
<dbReference type="AlphaFoldDB" id="A0A7K1KLT9"/>
<dbReference type="InterPro" id="IPR020942">
    <property type="entry name" value="Cyt_c_III_dom"/>
</dbReference>
<organism evidence="7 8">
    <name type="scientific">Pseudodesulfovibrio alkaliphilus</name>
    <dbReference type="NCBI Taxonomy" id="2661613"/>
    <lineage>
        <taxon>Bacteria</taxon>
        <taxon>Pseudomonadati</taxon>
        <taxon>Thermodesulfobacteriota</taxon>
        <taxon>Desulfovibrionia</taxon>
        <taxon>Desulfovibrionales</taxon>
        <taxon>Desulfovibrionaceae</taxon>
    </lineage>
</organism>
<evidence type="ECO:0000256" key="1">
    <source>
        <dbReference type="ARBA" id="ARBA00022448"/>
    </source>
</evidence>
<keyword evidence="2" id="KW-0349">Heme</keyword>
<accession>A0A7K1KLT9</accession>
<protein>
    <submittedName>
        <fullName evidence="7">Cytochrome C</fullName>
    </submittedName>
</protein>
<keyword evidence="5" id="KW-0408">Iron</keyword>
<sequence length="253" mass="27359">MNRRFLPITLLTGTLFALALVGYLIPARSAAQPVRILLENKGGKVIFDHKVHTEMQGRACVDCHHTSGQDPAPPACSVCHVPKFDQSFVVGHLNTIDPKHCSACHHAEATIDNFDHDGHAEDYAANNCQACHHDASIEPTPQTCANCHGQRLDIPTRKDAAHARCANCHDDLFDAGVSGCSACHVRKPVVSPQPGNEKGAAISPRPCSDCHAEQTDQLIPTTATAFHAQCMGCHEEKTSGPYGDDACFRCHMR</sequence>
<feature type="domain" description="Class III cytochrome C" evidence="6">
    <location>
        <begin position="40"/>
        <end position="109"/>
    </location>
</feature>
<evidence type="ECO:0000256" key="5">
    <source>
        <dbReference type="ARBA" id="ARBA00023004"/>
    </source>
</evidence>
<keyword evidence="3" id="KW-0479">Metal-binding</keyword>
<evidence type="ECO:0000256" key="3">
    <source>
        <dbReference type="ARBA" id="ARBA00022723"/>
    </source>
</evidence>
<gene>
    <name evidence="7" type="ORF">GKC30_05285</name>
</gene>
<evidence type="ECO:0000256" key="4">
    <source>
        <dbReference type="ARBA" id="ARBA00022982"/>
    </source>
</evidence>
<dbReference type="CDD" id="cd08168">
    <property type="entry name" value="Cytochrom_C3"/>
    <property type="match status" value="3"/>
</dbReference>
<dbReference type="Gene3D" id="3.90.10.10">
    <property type="entry name" value="Cytochrome C3"/>
    <property type="match status" value="3"/>
</dbReference>
<dbReference type="InterPro" id="IPR036280">
    <property type="entry name" value="Multihaem_cyt_sf"/>
</dbReference>
<evidence type="ECO:0000313" key="7">
    <source>
        <dbReference type="EMBL" id="MUM77039.1"/>
    </source>
</evidence>
<dbReference type="GO" id="GO:0009055">
    <property type="term" value="F:electron transfer activity"/>
    <property type="evidence" value="ECO:0007669"/>
    <property type="project" value="InterPro"/>
</dbReference>
<dbReference type="Pfam" id="PF02085">
    <property type="entry name" value="Cytochrom_CIII"/>
    <property type="match status" value="1"/>
</dbReference>
<dbReference type="RefSeq" id="WP_155932775.1">
    <property type="nucleotide sequence ID" value="NZ_WODC01000002.1"/>
</dbReference>
<evidence type="ECO:0000259" key="6">
    <source>
        <dbReference type="Pfam" id="PF02085"/>
    </source>
</evidence>
<dbReference type="SUPFAM" id="SSF48695">
    <property type="entry name" value="Multiheme cytochromes"/>
    <property type="match status" value="1"/>
</dbReference>
<proteinExistence type="predicted"/>
<dbReference type="EMBL" id="WODC01000002">
    <property type="protein sequence ID" value="MUM77039.1"/>
    <property type="molecule type" value="Genomic_DNA"/>
</dbReference>